<accession>A0AAF1AQX3</accession>
<dbReference type="InterPro" id="IPR017451">
    <property type="entry name" value="F-box-assoc_interact_dom"/>
</dbReference>
<dbReference type="InterPro" id="IPR013187">
    <property type="entry name" value="F-box-assoc_dom_typ3"/>
</dbReference>
<reference evidence="2" key="1">
    <citation type="journal article" date="2016" name="Nat. Genet.">
        <title>A high-quality carrot genome assembly provides new insights into carotenoid accumulation and asterid genome evolution.</title>
        <authorList>
            <person name="Iorizzo M."/>
            <person name="Ellison S."/>
            <person name="Senalik D."/>
            <person name="Zeng P."/>
            <person name="Satapoomin P."/>
            <person name="Huang J."/>
            <person name="Bowman M."/>
            <person name="Iovene M."/>
            <person name="Sanseverino W."/>
            <person name="Cavagnaro P."/>
            <person name="Yildiz M."/>
            <person name="Macko-Podgorni A."/>
            <person name="Moranska E."/>
            <person name="Grzebelus E."/>
            <person name="Grzebelus D."/>
            <person name="Ashrafi H."/>
            <person name="Zheng Z."/>
            <person name="Cheng S."/>
            <person name="Spooner D."/>
            <person name="Van Deynze A."/>
            <person name="Simon P."/>
        </authorList>
    </citation>
    <scope>NUCLEOTIDE SEQUENCE</scope>
    <source>
        <tissue evidence="2">Leaf</tissue>
    </source>
</reference>
<evidence type="ECO:0000313" key="2">
    <source>
        <dbReference type="EMBL" id="WOG92174.1"/>
    </source>
</evidence>
<dbReference type="PANTHER" id="PTHR31111">
    <property type="entry name" value="BNAA05G37150D PROTEIN-RELATED"/>
    <property type="match status" value="1"/>
</dbReference>
<dbReference type="EMBL" id="CP093345">
    <property type="protein sequence ID" value="WOG92174.1"/>
    <property type="molecule type" value="Genomic_DNA"/>
</dbReference>
<evidence type="ECO:0000259" key="1">
    <source>
        <dbReference type="Pfam" id="PF08268"/>
    </source>
</evidence>
<dbReference type="Pfam" id="PF08268">
    <property type="entry name" value="FBA_3"/>
    <property type="match status" value="1"/>
</dbReference>
<gene>
    <name evidence="2" type="ORF">DCAR_0311434</name>
</gene>
<dbReference type="AlphaFoldDB" id="A0AAF1AQX3"/>
<keyword evidence="3" id="KW-1185">Reference proteome</keyword>
<name>A0AAF1AQX3_DAUCS</name>
<dbReference type="InterPro" id="IPR036047">
    <property type="entry name" value="F-box-like_dom_sf"/>
</dbReference>
<dbReference type="NCBIfam" id="TIGR01640">
    <property type="entry name" value="F_box_assoc_1"/>
    <property type="match status" value="1"/>
</dbReference>
<protein>
    <recommendedName>
        <fullName evidence="1">F-box associated beta-propeller type 3 domain-containing protein</fullName>
    </recommendedName>
</protein>
<evidence type="ECO:0000313" key="3">
    <source>
        <dbReference type="Proteomes" id="UP000077755"/>
    </source>
</evidence>
<proteinExistence type="predicted"/>
<dbReference type="PANTHER" id="PTHR31111:SF136">
    <property type="entry name" value="F-BOX ASSOCIATED DOMAIN-CONTAINING PROTEIN"/>
    <property type="match status" value="1"/>
</dbReference>
<dbReference type="Proteomes" id="UP000077755">
    <property type="component" value="Chromosome 3"/>
</dbReference>
<dbReference type="SUPFAM" id="SSF81383">
    <property type="entry name" value="F-box domain"/>
    <property type="match status" value="1"/>
</dbReference>
<sequence>MRCRCVCKSWATLIFQPYFIEHYDSTKYSSLIQLLIEDRSSFLKPNNLFLAQLDEAECTANSPADFLIFNKTRISLKFLYDLPDPCSYLLTVFSTCSVTGCIAAYRCGKDFISVISGHIFNPVTGQHILVDDTASRHRWWACALLYVPKTKQFKLLYFHPSGFDKEEVEVDIQTIGTNSWRSMGKIPFFYPAQRQLPTYVNGLYHWIDPRKHILYSFNAEEEAFKQIQTPPRIKSFMSSNLGLLNGCLCICMKSYIIELWVMSEYGDEKSWTKKFVLHNLAIVPDKIIEPVKCLENGEIVILCFPRHAICYNPTTKSRKYIRFGDKECIRYVPFSYSLSLKKLLRLP</sequence>
<reference evidence="2" key="2">
    <citation type="submission" date="2022-03" db="EMBL/GenBank/DDBJ databases">
        <title>Draft title - Genomic analysis of global carrot germplasm unveils the trajectory of domestication and the origin of high carotenoid orange carrot.</title>
        <authorList>
            <person name="Iorizzo M."/>
            <person name="Ellison S."/>
            <person name="Senalik D."/>
            <person name="Macko-Podgorni A."/>
            <person name="Grzebelus D."/>
            <person name="Bostan H."/>
            <person name="Rolling W."/>
            <person name="Curaba J."/>
            <person name="Simon P."/>
        </authorList>
    </citation>
    <scope>NUCLEOTIDE SEQUENCE</scope>
    <source>
        <tissue evidence="2">Leaf</tissue>
    </source>
</reference>
<feature type="domain" description="F-box associated beta-propeller type 3" evidence="1">
    <location>
        <begin position="90"/>
        <end position="323"/>
    </location>
</feature>
<organism evidence="2 3">
    <name type="scientific">Daucus carota subsp. sativus</name>
    <name type="common">Carrot</name>
    <dbReference type="NCBI Taxonomy" id="79200"/>
    <lineage>
        <taxon>Eukaryota</taxon>
        <taxon>Viridiplantae</taxon>
        <taxon>Streptophyta</taxon>
        <taxon>Embryophyta</taxon>
        <taxon>Tracheophyta</taxon>
        <taxon>Spermatophyta</taxon>
        <taxon>Magnoliopsida</taxon>
        <taxon>eudicotyledons</taxon>
        <taxon>Gunneridae</taxon>
        <taxon>Pentapetalae</taxon>
        <taxon>asterids</taxon>
        <taxon>campanulids</taxon>
        <taxon>Apiales</taxon>
        <taxon>Apiaceae</taxon>
        <taxon>Apioideae</taxon>
        <taxon>Scandiceae</taxon>
        <taxon>Daucinae</taxon>
        <taxon>Daucus</taxon>
        <taxon>Daucus sect. Daucus</taxon>
    </lineage>
</organism>